<dbReference type="Gene3D" id="3.40.190.170">
    <property type="entry name" value="Bacterial extracellular solute-binding protein, family 7"/>
    <property type="match status" value="1"/>
</dbReference>
<gene>
    <name evidence="2" type="ORF">ABA45_10625</name>
</gene>
<dbReference type="KEGG" id="mpq:ABA45_10625"/>
<name>A0A0H4I1E1_9GAMM</name>
<dbReference type="Proteomes" id="UP000036406">
    <property type="component" value="Chromosome"/>
</dbReference>
<protein>
    <recommendedName>
        <fullName evidence="4">ABC transporter substrate-binding protein</fullName>
    </recommendedName>
</protein>
<dbReference type="STRING" id="330734.ABA45_10625"/>
<dbReference type="InterPro" id="IPR006311">
    <property type="entry name" value="TAT_signal"/>
</dbReference>
<evidence type="ECO:0000256" key="1">
    <source>
        <dbReference type="ARBA" id="ARBA00022729"/>
    </source>
</evidence>
<organism evidence="2 3">
    <name type="scientific">Marinobacter psychrophilus</name>
    <dbReference type="NCBI Taxonomy" id="330734"/>
    <lineage>
        <taxon>Bacteria</taxon>
        <taxon>Pseudomonadati</taxon>
        <taxon>Pseudomonadota</taxon>
        <taxon>Gammaproteobacteria</taxon>
        <taxon>Pseudomonadales</taxon>
        <taxon>Marinobacteraceae</taxon>
        <taxon>Marinobacter</taxon>
    </lineage>
</organism>
<dbReference type="AlphaFoldDB" id="A0A0H4I1E1"/>
<dbReference type="GO" id="GO:0055085">
    <property type="term" value="P:transmembrane transport"/>
    <property type="evidence" value="ECO:0007669"/>
    <property type="project" value="InterPro"/>
</dbReference>
<sequence>MQALKEVAMKNTKTINRRSFLTTGATAAAAVAVTGLSAPAVIASPKQKIKWRMQTHWPVGNWYYDPLFEGFARRIKEATNGELEIETHQPNSIVSTGDVLRGVRRGTLEGAMIYPAYWVGDIPAAGHLNGNFGTWDSMEEMQFFLHDMGALKIIREAYASRGIYQVGPISNGGTAIYSNKRLETPKDFEGFKVRSNGSSAQVFEKMGAAPVSISGGELYQALQTGVVDGAHWGGISAGWGMNLQEVSKYIIQPNLAAHQNSEVFFSLEAWNQLGDDFKRVIEDAVLATHLEAAGMFMIRDLQRMKDFQTEHNGEIVYMNNDSVEILRLKSLEVVDELSKRDPEYSGKIGPILREFMKLTGKV</sequence>
<dbReference type="InterPro" id="IPR018389">
    <property type="entry name" value="DctP_fam"/>
</dbReference>
<dbReference type="EMBL" id="CP011494">
    <property type="protein sequence ID" value="AKO52801.1"/>
    <property type="molecule type" value="Genomic_DNA"/>
</dbReference>
<dbReference type="NCBIfam" id="NF037995">
    <property type="entry name" value="TRAP_S1"/>
    <property type="match status" value="1"/>
</dbReference>
<evidence type="ECO:0008006" key="4">
    <source>
        <dbReference type="Google" id="ProtNLM"/>
    </source>
</evidence>
<keyword evidence="1" id="KW-0732">Signal</keyword>
<evidence type="ECO:0000313" key="3">
    <source>
        <dbReference type="Proteomes" id="UP000036406"/>
    </source>
</evidence>
<proteinExistence type="predicted"/>
<reference evidence="2 3" key="1">
    <citation type="submission" date="2015-05" db="EMBL/GenBank/DDBJ databases">
        <title>Complete genome of Marinobacter psychrophilus strain 20041T isolated from sea-ice of the Canadian Basin.</title>
        <authorList>
            <person name="Song L."/>
            <person name="Ren L."/>
            <person name="Yu Y."/>
            <person name="Wang X."/>
        </authorList>
    </citation>
    <scope>NUCLEOTIDE SEQUENCE [LARGE SCALE GENOMIC DNA]</scope>
    <source>
        <strain evidence="2 3">20041</strain>
    </source>
</reference>
<dbReference type="PATRIC" id="fig|330734.3.peg.2234"/>
<dbReference type="PROSITE" id="PS51318">
    <property type="entry name" value="TAT"/>
    <property type="match status" value="1"/>
</dbReference>
<dbReference type="Pfam" id="PF03480">
    <property type="entry name" value="DctP"/>
    <property type="match status" value="1"/>
</dbReference>
<dbReference type="InterPro" id="IPR038404">
    <property type="entry name" value="TRAP_DctP_sf"/>
</dbReference>
<dbReference type="PANTHER" id="PTHR33376">
    <property type="match status" value="1"/>
</dbReference>
<dbReference type="PANTHER" id="PTHR33376:SF5">
    <property type="entry name" value="EXTRACYTOPLASMIC SOLUTE RECEPTOR PROTEIN"/>
    <property type="match status" value="1"/>
</dbReference>
<accession>A0A0H4I1E1</accession>
<evidence type="ECO:0000313" key="2">
    <source>
        <dbReference type="EMBL" id="AKO52801.1"/>
    </source>
</evidence>
<keyword evidence="3" id="KW-1185">Reference proteome</keyword>